<evidence type="ECO:0000259" key="9">
    <source>
        <dbReference type="Pfam" id="PF01743"/>
    </source>
</evidence>
<evidence type="ECO:0000256" key="5">
    <source>
        <dbReference type="ARBA" id="ARBA00022723"/>
    </source>
</evidence>
<keyword evidence="4 11" id="KW-0548">Nucleotidyltransferase</keyword>
<evidence type="ECO:0000256" key="3">
    <source>
        <dbReference type="ARBA" id="ARBA00022694"/>
    </source>
</evidence>
<evidence type="ECO:0000256" key="2">
    <source>
        <dbReference type="ARBA" id="ARBA00022679"/>
    </source>
</evidence>
<evidence type="ECO:0000259" key="10">
    <source>
        <dbReference type="Pfam" id="PF12627"/>
    </source>
</evidence>
<organism evidence="11 12">
    <name type="scientific">Paenibacillus apiarius</name>
    <dbReference type="NCBI Taxonomy" id="46240"/>
    <lineage>
        <taxon>Bacteria</taxon>
        <taxon>Bacillati</taxon>
        <taxon>Bacillota</taxon>
        <taxon>Bacilli</taxon>
        <taxon>Bacillales</taxon>
        <taxon>Paenibacillaceae</taxon>
        <taxon>Paenibacillus</taxon>
    </lineage>
</organism>
<gene>
    <name evidence="11" type="ORF">M5X09_11165</name>
</gene>
<keyword evidence="3" id="KW-0819">tRNA processing</keyword>
<evidence type="ECO:0000256" key="8">
    <source>
        <dbReference type="RuleBase" id="RU003953"/>
    </source>
</evidence>
<evidence type="ECO:0000256" key="6">
    <source>
        <dbReference type="ARBA" id="ARBA00022741"/>
    </source>
</evidence>
<dbReference type="GO" id="GO:0004810">
    <property type="term" value="F:CCA tRNA nucleotidyltransferase activity"/>
    <property type="evidence" value="ECO:0007669"/>
    <property type="project" value="UniProtKB-EC"/>
</dbReference>
<dbReference type="Proteomes" id="UP001207626">
    <property type="component" value="Unassembled WGS sequence"/>
</dbReference>
<dbReference type="PANTHER" id="PTHR46173:SF1">
    <property type="entry name" value="CCA TRNA NUCLEOTIDYLTRANSFERASE 1, MITOCHONDRIAL"/>
    <property type="match status" value="1"/>
</dbReference>
<keyword evidence="8" id="KW-0694">RNA-binding</keyword>
<dbReference type="SUPFAM" id="SSF81891">
    <property type="entry name" value="Poly A polymerase C-terminal region-like"/>
    <property type="match status" value="1"/>
</dbReference>
<keyword evidence="5" id="KW-0479">Metal-binding</keyword>
<comment type="similarity">
    <text evidence="8">Belongs to the tRNA nucleotidyltransferase/poly(A) polymerase family.</text>
</comment>
<evidence type="ECO:0000256" key="4">
    <source>
        <dbReference type="ARBA" id="ARBA00022695"/>
    </source>
</evidence>
<name>A0ABT4DSB5_9BACL</name>
<accession>A0ABT4DSB5</accession>
<protein>
    <submittedName>
        <fullName evidence="11">CCA tRNA nucleotidyltransferase</fullName>
        <ecNumber evidence="11">2.7.7.72</ecNumber>
    </submittedName>
</protein>
<dbReference type="EMBL" id="JAMDLW010000013">
    <property type="protein sequence ID" value="MCY9520234.1"/>
    <property type="molecule type" value="Genomic_DNA"/>
</dbReference>
<dbReference type="Gene3D" id="3.30.460.10">
    <property type="entry name" value="Beta Polymerase, domain 2"/>
    <property type="match status" value="1"/>
</dbReference>
<dbReference type="Gene3D" id="1.10.3090.10">
    <property type="entry name" value="cca-adding enzyme, domain 2"/>
    <property type="match status" value="1"/>
</dbReference>
<evidence type="ECO:0000313" key="11">
    <source>
        <dbReference type="EMBL" id="MCY9520234.1"/>
    </source>
</evidence>
<dbReference type="SUPFAM" id="SSF81301">
    <property type="entry name" value="Nucleotidyltransferase"/>
    <property type="match status" value="1"/>
</dbReference>
<dbReference type="InterPro" id="IPR050264">
    <property type="entry name" value="Bact_CCA-adding_enz_type3_sf"/>
</dbReference>
<keyword evidence="7" id="KW-0460">Magnesium</keyword>
<feature type="domain" description="Poly A polymerase head" evidence="9">
    <location>
        <begin position="27"/>
        <end position="147"/>
    </location>
</feature>
<feature type="domain" description="tRNA nucleotidyltransferase/poly(A) polymerase RNA and SrmB- binding" evidence="10">
    <location>
        <begin position="177"/>
        <end position="228"/>
    </location>
</feature>
<dbReference type="InterPro" id="IPR043519">
    <property type="entry name" value="NT_sf"/>
</dbReference>
<dbReference type="Pfam" id="PF12627">
    <property type="entry name" value="PolyA_pol_RNAbd"/>
    <property type="match status" value="1"/>
</dbReference>
<feature type="non-terminal residue" evidence="11">
    <location>
        <position position="308"/>
    </location>
</feature>
<dbReference type="EC" id="2.7.7.72" evidence="11"/>
<dbReference type="InterPro" id="IPR002646">
    <property type="entry name" value="PolA_pol_head_dom"/>
</dbReference>
<dbReference type="Pfam" id="PF01743">
    <property type="entry name" value="PolyA_pol"/>
    <property type="match status" value="1"/>
</dbReference>
<dbReference type="RefSeq" id="WP_268640794.1">
    <property type="nucleotide sequence ID" value="NZ_JAMDLW010000013.1"/>
</dbReference>
<sequence length="308" mass="33875">MKVIGESALFTEAHDVMKRLMGNGYKAYMVGGCVRDSLLGRPVSDVDIATSALPEQVLSLFPRVVPTGLQHGTVTVVMPTCTYEVTTFRKESGYEGHRRPEEVEFIDDLEEDLMRRDFTINAMAIDVEGELHDPFGGAADLEQRLIRCVGDAEQRFREDALRMLRGVRFAALLGGRIAKSTWKALCHEKPTLAYVAMERVRDELWKLTAGADPARGWALLLRSGLLQHTKEPLGALASTEPTRWQPLLCALGRVTSPELRLALLLLGHEVDEGEAKRIVLALRLSGAQQDAVLGVLRAEARLAAGGHA</sequence>
<reference evidence="11 12" key="1">
    <citation type="submission" date="2022-05" db="EMBL/GenBank/DDBJ databases">
        <title>Genome Sequencing of Bee-Associated Microbes.</title>
        <authorList>
            <person name="Dunlap C."/>
        </authorList>
    </citation>
    <scope>NUCLEOTIDE SEQUENCE [LARGE SCALE GENOMIC DNA]</scope>
    <source>
        <strain evidence="11 12">NRRL NRS-1438</strain>
    </source>
</reference>
<comment type="cofactor">
    <cofactor evidence="1">
        <name>Mg(2+)</name>
        <dbReference type="ChEBI" id="CHEBI:18420"/>
    </cofactor>
</comment>
<dbReference type="NCBIfam" id="NF009814">
    <property type="entry name" value="PRK13299.1"/>
    <property type="match status" value="1"/>
</dbReference>
<dbReference type="PANTHER" id="PTHR46173">
    <property type="entry name" value="CCA TRNA NUCLEOTIDYLTRANSFERASE 1, MITOCHONDRIAL"/>
    <property type="match status" value="1"/>
</dbReference>
<keyword evidence="2 8" id="KW-0808">Transferase</keyword>
<evidence type="ECO:0000256" key="7">
    <source>
        <dbReference type="ARBA" id="ARBA00022842"/>
    </source>
</evidence>
<comment type="caution">
    <text evidence="11">The sequence shown here is derived from an EMBL/GenBank/DDBJ whole genome shotgun (WGS) entry which is preliminary data.</text>
</comment>
<evidence type="ECO:0000256" key="1">
    <source>
        <dbReference type="ARBA" id="ARBA00001946"/>
    </source>
</evidence>
<proteinExistence type="inferred from homology"/>
<dbReference type="InterPro" id="IPR032828">
    <property type="entry name" value="PolyA_RNA-bd"/>
</dbReference>
<keyword evidence="12" id="KW-1185">Reference proteome</keyword>
<dbReference type="CDD" id="cd05398">
    <property type="entry name" value="NT_ClassII-CCAase"/>
    <property type="match status" value="1"/>
</dbReference>
<evidence type="ECO:0000313" key="12">
    <source>
        <dbReference type="Proteomes" id="UP001207626"/>
    </source>
</evidence>
<keyword evidence="6" id="KW-0547">Nucleotide-binding</keyword>